<organism evidence="2 3">
    <name type="scientific">Paecilomyces lecythidis</name>
    <dbReference type="NCBI Taxonomy" id="3004212"/>
    <lineage>
        <taxon>Eukaryota</taxon>
        <taxon>Fungi</taxon>
        <taxon>Dikarya</taxon>
        <taxon>Ascomycota</taxon>
        <taxon>Pezizomycotina</taxon>
        <taxon>Eurotiomycetes</taxon>
        <taxon>Eurotiomycetidae</taxon>
        <taxon>Eurotiales</taxon>
        <taxon>Thermoascaceae</taxon>
        <taxon>Paecilomyces</taxon>
    </lineage>
</organism>
<gene>
    <name evidence="2" type="ORF">Plec18167_000872</name>
</gene>
<feature type="compositionally biased region" description="Low complexity" evidence="1">
    <location>
        <begin position="132"/>
        <end position="143"/>
    </location>
</feature>
<feature type="compositionally biased region" description="Low complexity" evidence="1">
    <location>
        <begin position="292"/>
        <end position="301"/>
    </location>
</feature>
<keyword evidence="3" id="KW-1185">Reference proteome</keyword>
<feature type="compositionally biased region" description="Basic and acidic residues" evidence="1">
    <location>
        <begin position="110"/>
        <end position="120"/>
    </location>
</feature>
<reference evidence="2 3" key="1">
    <citation type="journal article" date="2024" name="IMA Fungus">
        <title>IMA Genome - F19 : A genome assembly and annotation guide to empower mycologists, including annotated draft genome sequences of Ceratocystis pirilliformis, Diaporthe australafricana, Fusarium ophioides, Paecilomyces lecythidis, and Sporothrix stenoceras.</title>
        <authorList>
            <person name="Aylward J."/>
            <person name="Wilson A.M."/>
            <person name="Visagie C.M."/>
            <person name="Spraker J."/>
            <person name="Barnes I."/>
            <person name="Buitendag C."/>
            <person name="Ceriani C."/>
            <person name="Del Mar Angel L."/>
            <person name="du Plessis D."/>
            <person name="Fuchs T."/>
            <person name="Gasser K."/>
            <person name="Kramer D."/>
            <person name="Li W."/>
            <person name="Munsamy K."/>
            <person name="Piso A."/>
            <person name="Price J.L."/>
            <person name="Sonnekus B."/>
            <person name="Thomas C."/>
            <person name="van der Nest A."/>
            <person name="van Dijk A."/>
            <person name="van Heerden A."/>
            <person name="van Vuuren N."/>
            <person name="Yilmaz N."/>
            <person name="Duong T.A."/>
            <person name="van der Merwe N.A."/>
            <person name="Wingfield M.J."/>
            <person name="Wingfield B.D."/>
        </authorList>
    </citation>
    <scope>NUCLEOTIDE SEQUENCE [LARGE SCALE GENOMIC DNA]</scope>
    <source>
        <strain evidence="2 3">CMW 18167</strain>
    </source>
</reference>
<proteinExistence type="predicted"/>
<feature type="compositionally biased region" description="Basic and acidic residues" evidence="1">
    <location>
        <begin position="65"/>
        <end position="81"/>
    </location>
</feature>
<accession>A0ABR3YD46</accession>
<evidence type="ECO:0000313" key="3">
    <source>
        <dbReference type="Proteomes" id="UP001583193"/>
    </source>
</evidence>
<name>A0ABR3YD46_9EURO</name>
<feature type="region of interest" description="Disordered" evidence="1">
    <location>
        <begin position="376"/>
        <end position="397"/>
    </location>
</feature>
<evidence type="ECO:0000256" key="1">
    <source>
        <dbReference type="SAM" id="MobiDB-lite"/>
    </source>
</evidence>
<feature type="region of interest" description="Disordered" evidence="1">
    <location>
        <begin position="42"/>
        <end position="357"/>
    </location>
</feature>
<feature type="compositionally biased region" description="Polar residues" evidence="1">
    <location>
        <begin position="258"/>
        <end position="271"/>
    </location>
</feature>
<protein>
    <submittedName>
        <fullName evidence="2">Uncharacterized protein</fullName>
    </submittedName>
</protein>
<feature type="compositionally biased region" description="Basic and acidic residues" evidence="1">
    <location>
        <begin position="202"/>
        <end position="249"/>
    </location>
</feature>
<sequence length="397" mass="42739">MNPYISWALVLVVAGGLGWYYTNVPNPKAKAATKPLIEKIESVQETKKSKRKAKKASPAPAPTTKPKEKALAKEKAPVAEKAEEDDNKEFARQLAAAREGVTPVPKSKPSGKEKRAKEPVANHLESGSSEVSGSTRASSTTGADADDDLSPAGSPSVHPSVPAAGQVSDMLEPPAPSASVLRLTGALETAPKKQKQQAFKPVETKKQRQQRLKNEERKRQTQEAEQERRKLLEKQLHTAREAERREAARSKQPAPANAWNTNTTPSATNGASKPAPIQYAGLLDTFEDKTPTASTATASSSKDSKQGKWTQALPSEEEQMRILGVSGADDWTTVSSGKKGKKKADKADEGVSDASVPEVVAPSTFVEPKLPKVEKTYLPESFRTGKKNHPLDSDWAA</sequence>
<dbReference type="Proteomes" id="UP001583193">
    <property type="component" value="Unassembled WGS sequence"/>
</dbReference>
<evidence type="ECO:0000313" key="2">
    <source>
        <dbReference type="EMBL" id="KAL1885379.1"/>
    </source>
</evidence>
<comment type="caution">
    <text evidence="2">The sequence shown here is derived from an EMBL/GenBank/DDBJ whole genome shotgun (WGS) entry which is preliminary data.</text>
</comment>
<dbReference type="EMBL" id="JAVDPF010000002">
    <property type="protein sequence ID" value="KAL1885379.1"/>
    <property type="molecule type" value="Genomic_DNA"/>
</dbReference>